<reference evidence="2 3" key="1">
    <citation type="submission" date="2016-11" db="EMBL/GenBank/DDBJ databases">
        <authorList>
            <person name="Jaros S."/>
            <person name="Januszkiewicz K."/>
            <person name="Wedrychowicz H."/>
        </authorList>
    </citation>
    <scope>NUCLEOTIDE SEQUENCE [LARGE SCALE GENOMIC DNA]</scope>
    <source>
        <strain evidence="2 3">DSM 27063</strain>
    </source>
</reference>
<accession>A0A1M6IL71</accession>
<dbReference type="Proteomes" id="UP000184050">
    <property type="component" value="Unassembled WGS sequence"/>
</dbReference>
<dbReference type="InterPro" id="IPR007607">
    <property type="entry name" value="BacA/B"/>
</dbReference>
<dbReference type="RefSeq" id="WP_073169751.1">
    <property type="nucleotide sequence ID" value="NZ_FQZE01000017.1"/>
</dbReference>
<dbReference type="OrthoDB" id="5432602at2"/>
<evidence type="ECO:0000313" key="2">
    <source>
        <dbReference type="EMBL" id="SHJ35135.1"/>
    </source>
</evidence>
<sequence length="132" mass="13916">MAKQSGKSYGELQNQSINIISEGTLINGDISSNGDIRIDGELVGNIKAKGRLVIGPKGKVNGEVNCNNIEVSGFLKGKLTVYELVTMKASAKIEGDIIAGKLSVEPGSIFTGNCTMGDSKGKNEKAQTKEQK</sequence>
<organism evidence="2 3">
    <name type="scientific">Tangfeifania diversioriginum</name>
    <dbReference type="NCBI Taxonomy" id="1168035"/>
    <lineage>
        <taxon>Bacteria</taxon>
        <taxon>Pseudomonadati</taxon>
        <taxon>Bacteroidota</taxon>
        <taxon>Bacteroidia</taxon>
        <taxon>Marinilabiliales</taxon>
        <taxon>Prolixibacteraceae</taxon>
        <taxon>Tangfeifania</taxon>
    </lineage>
</organism>
<dbReference type="AlphaFoldDB" id="A0A1M6IL71"/>
<protein>
    <submittedName>
        <fullName evidence="2">Polymer-forming protein</fullName>
    </submittedName>
</protein>
<comment type="similarity">
    <text evidence="1">Belongs to the bactofilin family.</text>
</comment>
<keyword evidence="3" id="KW-1185">Reference proteome</keyword>
<evidence type="ECO:0000313" key="3">
    <source>
        <dbReference type="Proteomes" id="UP000184050"/>
    </source>
</evidence>
<dbReference type="STRING" id="1168035.SAMN05444280_11731"/>
<proteinExistence type="inferred from homology"/>
<evidence type="ECO:0000256" key="1">
    <source>
        <dbReference type="ARBA" id="ARBA00044755"/>
    </source>
</evidence>
<dbReference type="EMBL" id="FQZE01000017">
    <property type="protein sequence ID" value="SHJ35135.1"/>
    <property type="molecule type" value="Genomic_DNA"/>
</dbReference>
<name>A0A1M6IL71_9BACT</name>
<gene>
    <name evidence="2" type="ORF">SAMN05444280_11731</name>
</gene>
<dbReference type="PANTHER" id="PTHR35024">
    <property type="entry name" value="HYPOTHETICAL CYTOSOLIC PROTEIN"/>
    <property type="match status" value="1"/>
</dbReference>
<dbReference type="Pfam" id="PF04519">
    <property type="entry name" value="Bactofilin"/>
    <property type="match status" value="1"/>
</dbReference>
<dbReference type="PANTHER" id="PTHR35024:SF4">
    <property type="entry name" value="POLYMER-FORMING CYTOSKELETAL PROTEIN"/>
    <property type="match status" value="1"/>
</dbReference>